<dbReference type="PANTHER" id="PTHR28259">
    <property type="entry name" value="FLUORIDE EXPORT PROTEIN 1-RELATED"/>
    <property type="match status" value="1"/>
</dbReference>
<accession>A0A841I384</accession>
<dbReference type="HAMAP" id="MF_00454">
    <property type="entry name" value="FluC"/>
    <property type="match status" value="1"/>
</dbReference>
<dbReference type="GO" id="GO:0062054">
    <property type="term" value="F:fluoride channel activity"/>
    <property type="evidence" value="ECO:0007669"/>
    <property type="project" value="UniProtKB-UniRule"/>
</dbReference>
<comment type="activity regulation">
    <text evidence="9">Na(+) is not transported, but it plays an essential structural role and its presence is essential for fluoride channel function.</text>
</comment>
<keyword evidence="6 9" id="KW-0407">Ion channel</keyword>
<keyword evidence="11" id="KW-1185">Reference proteome</keyword>
<keyword evidence="9" id="KW-0915">Sodium</keyword>
<keyword evidence="2 9" id="KW-1003">Cell membrane</keyword>
<keyword evidence="9" id="KW-0813">Transport</keyword>
<feature type="transmembrane region" description="Helical" evidence="9">
    <location>
        <begin position="68"/>
        <end position="88"/>
    </location>
</feature>
<comment type="subcellular location">
    <subcellularLocation>
        <location evidence="1 9">Cell membrane</location>
        <topology evidence="1 9">Multi-pass membrane protein</topology>
    </subcellularLocation>
</comment>
<evidence type="ECO:0000256" key="8">
    <source>
        <dbReference type="ARBA" id="ARBA00035585"/>
    </source>
</evidence>
<evidence type="ECO:0000256" key="1">
    <source>
        <dbReference type="ARBA" id="ARBA00004651"/>
    </source>
</evidence>
<evidence type="ECO:0000256" key="2">
    <source>
        <dbReference type="ARBA" id="ARBA00022475"/>
    </source>
</evidence>
<feature type="transmembrane region" description="Helical" evidence="9">
    <location>
        <begin position="31"/>
        <end position="56"/>
    </location>
</feature>
<proteinExistence type="inferred from homology"/>
<dbReference type="Proteomes" id="UP000569951">
    <property type="component" value="Unassembled WGS sequence"/>
</dbReference>
<evidence type="ECO:0000256" key="7">
    <source>
        <dbReference type="ARBA" id="ARBA00035120"/>
    </source>
</evidence>
<evidence type="ECO:0000256" key="4">
    <source>
        <dbReference type="ARBA" id="ARBA00022989"/>
    </source>
</evidence>
<keyword evidence="9" id="KW-0406">Ion transport</keyword>
<protein>
    <recommendedName>
        <fullName evidence="9">Fluoride-specific ion channel FluC</fullName>
    </recommendedName>
</protein>
<feature type="binding site" evidence="9">
    <location>
        <position position="76"/>
    </location>
    <ligand>
        <name>Na(+)</name>
        <dbReference type="ChEBI" id="CHEBI:29101"/>
        <note>structural</note>
    </ligand>
</feature>
<evidence type="ECO:0000313" key="11">
    <source>
        <dbReference type="Proteomes" id="UP000569951"/>
    </source>
</evidence>
<dbReference type="AlphaFoldDB" id="A0A841I384"/>
<keyword evidence="5 9" id="KW-0472">Membrane</keyword>
<dbReference type="InterPro" id="IPR003691">
    <property type="entry name" value="FluC"/>
</dbReference>
<comment type="similarity">
    <text evidence="7 9">Belongs to the fluoride channel Fluc/FEX (TC 1.A.43) family.</text>
</comment>
<dbReference type="EMBL" id="JACHHG010000008">
    <property type="protein sequence ID" value="MBB6098828.1"/>
    <property type="molecule type" value="Genomic_DNA"/>
</dbReference>
<comment type="catalytic activity">
    <reaction evidence="8">
        <text>fluoride(in) = fluoride(out)</text>
        <dbReference type="Rhea" id="RHEA:76159"/>
        <dbReference type="ChEBI" id="CHEBI:17051"/>
    </reaction>
    <physiologicalReaction direction="left-to-right" evidence="8">
        <dbReference type="Rhea" id="RHEA:76160"/>
    </physiologicalReaction>
</comment>
<comment type="function">
    <text evidence="9">Fluoride-specific ion channel. Important for reducing fluoride concentration in the cell, thus reducing its toxicity.</text>
</comment>
<evidence type="ECO:0000313" key="10">
    <source>
        <dbReference type="EMBL" id="MBB6098828.1"/>
    </source>
</evidence>
<evidence type="ECO:0000256" key="5">
    <source>
        <dbReference type="ARBA" id="ARBA00023136"/>
    </source>
</evidence>
<organism evidence="10 11">
    <name type="scientific">Deinobacterium chartae</name>
    <dbReference type="NCBI Taxonomy" id="521158"/>
    <lineage>
        <taxon>Bacteria</taxon>
        <taxon>Thermotogati</taxon>
        <taxon>Deinococcota</taxon>
        <taxon>Deinococci</taxon>
        <taxon>Deinococcales</taxon>
        <taxon>Deinococcaceae</taxon>
        <taxon>Deinobacterium</taxon>
    </lineage>
</organism>
<dbReference type="GO" id="GO:0140114">
    <property type="term" value="P:cellular detoxification of fluoride"/>
    <property type="evidence" value="ECO:0007669"/>
    <property type="project" value="UniProtKB-UniRule"/>
</dbReference>
<keyword evidence="9" id="KW-0479">Metal-binding</keyword>
<dbReference type="Pfam" id="PF02537">
    <property type="entry name" value="CRCB"/>
    <property type="match status" value="1"/>
</dbReference>
<dbReference type="GO" id="GO:0046872">
    <property type="term" value="F:metal ion binding"/>
    <property type="evidence" value="ECO:0007669"/>
    <property type="project" value="UniProtKB-KW"/>
</dbReference>
<reference evidence="10 11" key="1">
    <citation type="submission" date="2020-08" db="EMBL/GenBank/DDBJ databases">
        <title>Genomic Encyclopedia of Type Strains, Phase IV (KMG-IV): sequencing the most valuable type-strain genomes for metagenomic binning, comparative biology and taxonomic classification.</title>
        <authorList>
            <person name="Goeker M."/>
        </authorList>
    </citation>
    <scope>NUCLEOTIDE SEQUENCE [LARGE SCALE GENOMIC DNA]</scope>
    <source>
        <strain evidence="10 11">DSM 21458</strain>
    </source>
</reference>
<feature type="transmembrane region" description="Helical" evidence="9">
    <location>
        <begin position="100"/>
        <end position="125"/>
    </location>
</feature>
<keyword evidence="4 9" id="KW-1133">Transmembrane helix</keyword>
<dbReference type="GO" id="GO:0005886">
    <property type="term" value="C:plasma membrane"/>
    <property type="evidence" value="ECO:0007669"/>
    <property type="project" value="UniProtKB-SubCell"/>
</dbReference>
<dbReference type="NCBIfam" id="TIGR00494">
    <property type="entry name" value="crcB"/>
    <property type="match status" value="1"/>
</dbReference>
<gene>
    <name evidence="9" type="primary">fluC</name>
    <name evidence="9" type="synonym">crcB</name>
    <name evidence="10" type="ORF">HNR42_002263</name>
</gene>
<dbReference type="PANTHER" id="PTHR28259:SF1">
    <property type="entry name" value="FLUORIDE EXPORT PROTEIN 1-RELATED"/>
    <property type="match status" value="1"/>
</dbReference>
<comment type="caution">
    <text evidence="10">The sequence shown here is derived from an EMBL/GenBank/DDBJ whole genome shotgun (WGS) entry which is preliminary data.</text>
</comment>
<evidence type="ECO:0000256" key="6">
    <source>
        <dbReference type="ARBA" id="ARBA00023303"/>
    </source>
</evidence>
<dbReference type="RefSeq" id="WP_343058369.1">
    <property type="nucleotide sequence ID" value="NZ_JACHHG010000008.1"/>
</dbReference>
<name>A0A841I384_9DEIO</name>
<evidence type="ECO:0000256" key="9">
    <source>
        <dbReference type="HAMAP-Rule" id="MF_00454"/>
    </source>
</evidence>
<keyword evidence="3 9" id="KW-0812">Transmembrane</keyword>
<evidence type="ECO:0000256" key="3">
    <source>
        <dbReference type="ARBA" id="ARBA00022692"/>
    </source>
</evidence>
<feature type="binding site" evidence="9">
    <location>
        <position position="79"/>
    </location>
    <ligand>
        <name>Na(+)</name>
        <dbReference type="ChEBI" id="CHEBI:29101"/>
        <note>structural</note>
    </ligand>
</feature>
<sequence length="127" mass="13210">MLVGIMLGGALGAAARHLLNEGVQRLTQATPLAGFPFATLLINVSGSMLLAFVATLQLQGGLSPRWRNWIGTGFLGAYTTFSTFSLEAHALLGRGEWGKAAAYMLGNLLLGLLGVVAGRALALAVTR</sequence>